<organism evidence="4 5">
    <name type="scientific">Rubrobacter marinus</name>
    <dbReference type="NCBI Taxonomy" id="2653852"/>
    <lineage>
        <taxon>Bacteria</taxon>
        <taxon>Bacillati</taxon>
        <taxon>Actinomycetota</taxon>
        <taxon>Rubrobacteria</taxon>
        <taxon>Rubrobacterales</taxon>
        <taxon>Rubrobacteraceae</taxon>
        <taxon>Rubrobacter</taxon>
    </lineage>
</organism>
<dbReference type="KEGG" id="rmar:GBA65_15935"/>
<dbReference type="PROSITE" id="PS51186">
    <property type="entry name" value="GNAT"/>
    <property type="match status" value="1"/>
</dbReference>
<dbReference type="Proteomes" id="UP000502706">
    <property type="component" value="Chromosome"/>
</dbReference>
<evidence type="ECO:0000313" key="4">
    <source>
        <dbReference type="EMBL" id="QIN79776.1"/>
    </source>
</evidence>
<keyword evidence="5" id="KW-1185">Reference proteome</keyword>
<sequence>MLPGGREAVRGAVAADAEAVHGLAGELAEALGDKPPDLPAVRKRLLELLDEPRARVLVVEGEEGLVGAATLWIKPDLAHGDVVIEVPMLVVAGEARRRGVGKLLVDGIREVAASEGATLVELIATSDNSVARAFYRSLGFVETDHVSLEFVGDMQDPPDPDE</sequence>
<evidence type="ECO:0000259" key="3">
    <source>
        <dbReference type="PROSITE" id="PS51186"/>
    </source>
</evidence>
<keyword evidence="1 4" id="KW-0808">Transferase</keyword>
<evidence type="ECO:0000256" key="2">
    <source>
        <dbReference type="ARBA" id="ARBA00023315"/>
    </source>
</evidence>
<dbReference type="EMBL" id="CP045121">
    <property type="protein sequence ID" value="QIN79776.1"/>
    <property type="molecule type" value="Genomic_DNA"/>
</dbReference>
<dbReference type="CDD" id="cd04301">
    <property type="entry name" value="NAT_SF"/>
    <property type="match status" value="1"/>
</dbReference>
<feature type="domain" description="N-acetyltransferase" evidence="3">
    <location>
        <begin position="7"/>
        <end position="159"/>
    </location>
</feature>
<dbReference type="GO" id="GO:0016747">
    <property type="term" value="F:acyltransferase activity, transferring groups other than amino-acyl groups"/>
    <property type="evidence" value="ECO:0007669"/>
    <property type="project" value="InterPro"/>
</dbReference>
<dbReference type="AlphaFoldDB" id="A0A6G8PZZ3"/>
<reference evidence="4 5" key="1">
    <citation type="submission" date="2019-10" db="EMBL/GenBank/DDBJ databases">
        <title>Rubrobacter sp nov SCSIO 52915 isolated from a deep-sea sediment in the South China Sea.</title>
        <authorList>
            <person name="Chen R.W."/>
        </authorList>
    </citation>
    <scope>NUCLEOTIDE SEQUENCE [LARGE SCALE GENOMIC DNA]</scope>
    <source>
        <strain evidence="4 5">SCSIO 52915</strain>
    </source>
</reference>
<dbReference type="SUPFAM" id="SSF55729">
    <property type="entry name" value="Acyl-CoA N-acyltransferases (Nat)"/>
    <property type="match status" value="1"/>
</dbReference>
<dbReference type="Gene3D" id="3.40.630.30">
    <property type="match status" value="1"/>
</dbReference>
<accession>A0A6G8PZZ3</accession>
<dbReference type="InterPro" id="IPR016181">
    <property type="entry name" value="Acyl_CoA_acyltransferase"/>
</dbReference>
<dbReference type="PANTHER" id="PTHR43877">
    <property type="entry name" value="AMINOALKYLPHOSPHONATE N-ACETYLTRANSFERASE-RELATED-RELATED"/>
    <property type="match status" value="1"/>
</dbReference>
<evidence type="ECO:0000256" key="1">
    <source>
        <dbReference type="ARBA" id="ARBA00022679"/>
    </source>
</evidence>
<dbReference type="Pfam" id="PF00583">
    <property type="entry name" value="Acetyltransf_1"/>
    <property type="match status" value="1"/>
</dbReference>
<proteinExistence type="predicted"/>
<protein>
    <submittedName>
        <fullName evidence="4">GNAT family N-acetyltransferase</fullName>
    </submittedName>
</protein>
<gene>
    <name evidence="4" type="ORF">GBA65_15935</name>
</gene>
<keyword evidence="2" id="KW-0012">Acyltransferase</keyword>
<name>A0A6G8PZZ3_9ACTN</name>
<dbReference type="InterPro" id="IPR050832">
    <property type="entry name" value="Bact_Acetyltransf"/>
</dbReference>
<evidence type="ECO:0000313" key="5">
    <source>
        <dbReference type="Proteomes" id="UP000502706"/>
    </source>
</evidence>
<dbReference type="InterPro" id="IPR000182">
    <property type="entry name" value="GNAT_dom"/>
</dbReference>